<organism evidence="2">
    <name type="scientific">Intestinibacter bartlettii</name>
    <dbReference type="NCBI Taxonomy" id="261299"/>
    <lineage>
        <taxon>Bacteria</taxon>
        <taxon>Bacillati</taxon>
        <taxon>Bacillota</taxon>
        <taxon>Clostridia</taxon>
        <taxon>Peptostreptococcales</taxon>
        <taxon>Peptostreptococcaceae</taxon>
        <taxon>Intestinibacter</taxon>
    </lineage>
</organism>
<evidence type="ECO:0000259" key="1">
    <source>
        <dbReference type="PROSITE" id="PS50234"/>
    </source>
</evidence>
<dbReference type="SUPFAM" id="SSF53300">
    <property type="entry name" value="vWA-like"/>
    <property type="match status" value="1"/>
</dbReference>
<dbReference type="Gene3D" id="3.40.50.410">
    <property type="entry name" value="von Willebrand factor, type A domain"/>
    <property type="match status" value="1"/>
</dbReference>
<proteinExistence type="predicted"/>
<gene>
    <name evidence="2" type="ORF">IBLFYP30_01685</name>
</gene>
<evidence type="ECO:0000313" key="2">
    <source>
        <dbReference type="EMBL" id="VYU08014.1"/>
    </source>
</evidence>
<dbReference type="GeneID" id="89565950"/>
<dbReference type="EMBL" id="CACRUE010000026">
    <property type="protein sequence ID" value="VYU08014.1"/>
    <property type="molecule type" value="Genomic_DNA"/>
</dbReference>
<dbReference type="InterPro" id="IPR002035">
    <property type="entry name" value="VWF_A"/>
</dbReference>
<dbReference type="SMART" id="SM00327">
    <property type="entry name" value="VWA"/>
    <property type="match status" value="1"/>
</dbReference>
<sequence length="261" mass="29538">MSNDFEFEFEDYDPLEAKPITKKSMVIFFVIDTSESMKGKKIDDLNRVMREIIPQLAGVGGCNTELKYAVLSFSSGCKWITSEPMIVEDNNSWKDLSANGITDLGMAFEELTSMLSRKKFLKSPSLSYAPVIFLMTDGYPTDNYKKGLEKLKNNNWYKYGMKIALGIGDYFDESVLEEFTENKELVVKAANSSQLAKLIKTIAVTSSQIASKSMTIVSDEENELDYEDVEGNKQKEMVKIVQDTVSDDEFIETLELEDGWD</sequence>
<feature type="domain" description="VWFA" evidence="1">
    <location>
        <begin position="26"/>
        <end position="202"/>
    </location>
</feature>
<dbReference type="AlphaFoldDB" id="A0A6N3BXX5"/>
<dbReference type="PROSITE" id="PS50234">
    <property type="entry name" value="VWFA"/>
    <property type="match status" value="1"/>
</dbReference>
<dbReference type="InterPro" id="IPR036465">
    <property type="entry name" value="vWFA_dom_sf"/>
</dbReference>
<reference evidence="2" key="1">
    <citation type="submission" date="2019-11" db="EMBL/GenBank/DDBJ databases">
        <authorList>
            <person name="Feng L."/>
        </authorList>
    </citation>
    <scope>NUCLEOTIDE SEQUENCE</scope>
    <source>
        <strain evidence="2">IbartlettiiLFYP30</strain>
    </source>
</reference>
<name>A0A6N3BXX5_9FIRM</name>
<protein>
    <submittedName>
        <fullName evidence="2">von Willebrand factor type A domain protein</fullName>
    </submittedName>
</protein>
<dbReference type="RefSeq" id="WP_007286221.1">
    <property type="nucleotide sequence ID" value="NZ_CABIXZ010000003.1"/>
</dbReference>
<accession>A0A6N3BXX5</accession>
<dbReference type="Pfam" id="PF00092">
    <property type="entry name" value="VWA"/>
    <property type="match status" value="1"/>
</dbReference>